<feature type="transmembrane region" description="Helical" evidence="7">
    <location>
        <begin position="136"/>
        <end position="159"/>
    </location>
</feature>
<organism evidence="9 10">
    <name type="scientific">Aromatoleum petrolei</name>
    <dbReference type="NCBI Taxonomy" id="76116"/>
    <lineage>
        <taxon>Bacteria</taxon>
        <taxon>Pseudomonadati</taxon>
        <taxon>Pseudomonadota</taxon>
        <taxon>Betaproteobacteria</taxon>
        <taxon>Rhodocyclales</taxon>
        <taxon>Rhodocyclaceae</taxon>
        <taxon>Aromatoleum</taxon>
    </lineage>
</organism>
<accession>A0ABX1MQ70</accession>
<comment type="subunit">
    <text evidence="7">The complex comprises the extracytoplasmic solute receptor protein and the two transmembrane proteins.</text>
</comment>
<comment type="function">
    <text evidence="7">Part of the tripartite ATP-independent periplasmic (TRAP) transport system.</text>
</comment>
<feature type="transmembrane region" description="Helical" evidence="7">
    <location>
        <begin position="171"/>
        <end position="195"/>
    </location>
</feature>
<dbReference type="PANTHER" id="PTHR33362:SF5">
    <property type="entry name" value="C4-DICARBOXYLATE TRAP TRANSPORTER LARGE PERMEASE PROTEIN DCTM"/>
    <property type="match status" value="1"/>
</dbReference>
<keyword evidence="3 7" id="KW-0997">Cell inner membrane</keyword>
<evidence type="ECO:0000313" key="9">
    <source>
        <dbReference type="EMBL" id="NMF89365.1"/>
    </source>
</evidence>
<feature type="transmembrane region" description="Helical" evidence="7">
    <location>
        <begin position="243"/>
        <end position="263"/>
    </location>
</feature>
<dbReference type="InterPro" id="IPR010656">
    <property type="entry name" value="DctM"/>
</dbReference>
<evidence type="ECO:0000256" key="7">
    <source>
        <dbReference type="RuleBase" id="RU369079"/>
    </source>
</evidence>
<comment type="subcellular location">
    <subcellularLocation>
        <location evidence="1 7">Cell inner membrane</location>
        <topology evidence="1 7">Multi-pass membrane protein</topology>
    </subcellularLocation>
</comment>
<feature type="transmembrane region" description="Helical" evidence="7">
    <location>
        <begin position="403"/>
        <end position="424"/>
    </location>
</feature>
<feature type="transmembrane region" description="Helical" evidence="7">
    <location>
        <begin position="216"/>
        <end position="237"/>
    </location>
</feature>
<dbReference type="Pfam" id="PF06808">
    <property type="entry name" value="DctM"/>
    <property type="match status" value="1"/>
</dbReference>
<feature type="transmembrane region" description="Helical" evidence="7">
    <location>
        <begin position="12"/>
        <end position="34"/>
    </location>
</feature>
<evidence type="ECO:0000256" key="6">
    <source>
        <dbReference type="ARBA" id="ARBA00023136"/>
    </source>
</evidence>
<dbReference type="Proteomes" id="UP000652074">
    <property type="component" value="Unassembled WGS sequence"/>
</dbReference>
<keyword evidence="10" id="KW-1185">Reference proteome</keyword>
<feature type="transmembrane region" description="Helical" evidence="7">
    <location>
        <begin position="357"/>
        <end position="383"/>
    </location>
</feature>
<evidence type="ECO:0000259" key="8">
    <source>
        <dbReference type="Pfam" id="PF06808"/>
    </source>
</evidence>
<protein>
    <recommendedName>
        <fullName evidence="7">TRAP transporter large permease protein</fullName>
    </recommendedName>
</protein>
<name>A0ABX1MQ70_9RHOO</name>
<gene>
    <name evidence="9" type="ORF">GPA26_12895</name>
</gene>
<evidence type="ECO:0000256" key="3">
    <source>
        <dbReference type="ARBA" id="ARBA00022519"/>
    </source>
</evidence>
<dbReference type="RefSeq" id="WP_169206736.1">
    <property type="nucleotide sequence ID" value="NZ_CP059560.1"/>
</dbReference>
<dbReference type="InterPro" id="IPR004681">
    <property type="entry name" value="TRAP_DctM"/>
</dbReference>
<evidence type="ECO:0000256" key="4">
    <source>
        <dbReference type="ARBA" id="ARBA00022692"/>
    </source>
</evidence>
<keyword evidence="7" id="KW-0813">Transport</keyword>
<dbReference type="EMBL" id="WTVR01000023">
    <property type="protein sequence ID" value="NMF89365.1"/>
    <property type="molecule type" value="Genomic_DNA"/>
</dbReference>
<keyword evidence="4 7" id="KW-0812">Transmembrane</keyword>
<evidence type="ECO:0000256" key="5">
    <source>
        <dbReference type="ARBA" id="ARBA00022989"/>
    </source>
</evidence>
<dbReference type="PANTHER" id="PTHR33362">
    <property type="entry name" value="SIALIC ACID TRAP TRANSPORTER PERMEASE PROTEIN SIAT-RELATED"/>
    <property type="match status" value="1"/>
</dbReference>
<evidence type="ECO:0000313" key="10">
    <source>
        <dbReference type="Proteomes" id="UP000652074"/>
    </source>
</evidence>
<feature type="transmembrane region" description="Helical" evidence="7">
    <location>
        <begin position="317"/>
        <end position="345"/>
    </location>
</feature>
<comment type="similarity">
    <text evidence="7">Belongs to the TRAP transporter large permease family.</text>
</comment>
<comment type="caution">
    <text evidence="9">The sequence shown here is derived from an EMBL/GenBank/DDBJ whole genome shotgun (WGS) entry which is preliminary data.</text>
</comment>
<keyword evidence="6 7" id="KW-0472">Membrane</keyword>
<evidence type="ECO:0000256" key="2">
    <source>
        <dbReference type="ARBA" id="ARBA00022475"/>
    </source>
</evidence>
<sequence>MTWGILSTSMLVLMVTGAVLGAALGLTGLILLQFQVGDASSLAVQAVWNTFTDFTLSAVPLFIFLGDILMASGISGRIYNGLTPLFHRFSGKLLHTNIAVCTVFGAVSGSSSSTAAAIGSVGYPELVKRGYDPATVIASLAAGGTLGLLIPPSLSLLIYGATQDVSIGKLFLAGIVPGLLIAGLFSAYIAGLCYFRKDLAPRTDERPGWGEILHGLKAIWPLPILIFFVLGTIYMGLATTTEAAGLGVVAATVLGFLWGDLTLPKLWQSFKTSVLMFGTIAMVLLGTLILAQAISVLGLPKELVDWVAKMGLSRYEVLLAIVCVYLVLGCFFDGISLLLMTLPIAFPLMMSMQFDPIWFGIVVTILMEVGMITPPVGLNLFVLVTISKRKVSLGEASWATVPYWLIMLGVIGLFTAFPEIVTFVPNRFF</sequence>
<dbReference type="NCBIfam" id="TIGR00786">
    <property type="entry name" value="dctM"/>
    <property type="match status" value="1"/>
</dbReference>
<reference evidence="9 10" key="1">
    <citation type="submission" date="2019-12" db="EMBL/GenBank/DDBJ databases">
        <title>Comparative genomics gives insights into the taxonomy of the Azoarcus-Aromatoleum group and reveals separate origins of nif in the plant-associated Azoarcus and non-plant-associated Aromatoleum sub-groups.</title>
        <authorList>
            <person name="Lafos M."/>
            <person name="Maluk M."/>
            <person name="Batista M."/>
            <person name="Junghare M."/>
            <person name="Carmona M."/>
            <person name="Faoro H."/>
            <person name="Cruz L.M."/>
            <person name="Battistoni F."/>
            <person name="De Souza E."/>
            <person name="Pedrosa F."/>
            <person name="Chen W.-M."/>
            <person name="Poole P.S."/>
            <person name="Dixon R.A."/>
            <person name="James E.K."/>
        </authorList>
    </citation>
    <scope>NUCLEOTIDE SEQUENCE [LARGE SCALE GENOMIC DNA]</scope>
    <source>
        <strain evidence="9 10">ToN1</strain>
    </source>
</reference>
<keyword evidence="5 7" id="KW-1133">Transmembrane helix</keyword>
<dbReference type="PIRSF" id="PIRSF006066">
    <property type="entry name" value="HI0050"/>
    <property type="match status" value="1"/>
</dbReference>
<feature type="transmembrane region" description="Helical" evidence="7">
    <location>
        <begin position="275"/>
        <end position="297"/>
    </location>
</feature>
<keyword evidence="2" id="KW-1003">Cell membrane</keyword>
<feature type="domain" description="TRAP C4-dicarboxylate transport system permease DctM subunit" evidence="8">
    <location>
        <begin position="9"/>
        <end position="420"/>
    </location>
</feature>
<comment type="caution">
    <text evidence="7">Lacks conserved residue(s) required for the propagation of feature annotation.</text>
</comment>
<feature type="transmembrane region" description="Helical" evidence="7">
    <location>
        <begin position="54"/>
        <end position="79"/>
    </location>
</feature>
<evidence type="ECO:0000256" key="1">
    <source>
        <dbReference type="ARBA" id="ARBA00004429"/>
    </source>
</evidence>
<proteinExistence type="inferred from homology"/>